<evidence type="ECO:0000313" key="2">
    <source>
        <dbReference type="Proteomes" id="UP000692954"/>
    </source>
</evidence>
<evidence type="ECO:0000313" key="1">
    <source>
        <dbReference type="EMBL" id="CAD8096256.1"/>
    </source>
</evidence>
<gene>
    <name evidence="1" type="ORF">PSON_ATCC_30995.1.T0660066</name>
</gene>
<keyword evidence="2" id="KW-1185">Reference proteome</keyword>
<dbReference type="EMBL" id="CAJJDN010000066">
    <property type="protein sequence ID" value="CAD8096256.1"/>
    <property type="molecule type" value="Genomic_DNA"/>
</dbReference>
<reference evidence="1" key="1">
    <citation type="submission" date="2021-01" db="EMBL/GenBank/DDBJ databases">
        <authorList>
            <consortium name="Genoscope - CEA"/>
            <person name="William W."/>
        </authorList>
    </citation>
    <scope>NUCLEOTIDE SEQUENCE</scope>
</reference>
<dbReference type="AlphaFoldDB" id="A0A8S1P0N8"/>
<dbReference type="Proteomes" id="UP000692954">
    <property type="component" value="Unassembled WGS sequence"/>
</dbReference>
<accession>A0A8S1P0N8</accession>
<proteinExistence type="predicted"/>
<organism evidence="1 2">
    <name type="scientific">Paramecium sonneborni</name>
    <dbReference type="NCBI Taxonomy" id="65129"/>
    <lineage>
        <taxon>Eukaryota</taxon>
        <taxon>Sar</taxon>
        <taxon>Alveolata</taxon>
        <taxon>Ciliophora</taxon>
        <taxon>Intramacronucleata</taxon>
        <taxon>Oligohymenophorea</taxon>
        <taxon>Peniculida</taxon>
        <taxon>Parameciidae</taxon>
        <taxon>Paramecium</taxon>
    </lineage>
</organism>
<name>A0A8S1P0N8_9CILI</name>
<comment type="caution">
    <text evidence="1">The sequence shown here is derived from an EMBL/GenBank/DDBJ whole genome shotgun (WGS) entry which is preliminary data.</text>
</comment>
<protein>
    <submittedName>
        <fullName evidence="1">Uncharacterized protein</fullName>
    </submittedName>
</protein>
<sequence length="134" mass="16431">MKINQILFQKKFWKQYENLIIGLELAQQSNFQYDKRNLQITFKISSKFIDFKDFKHKELKNILSITNWRMIIEQLIKSEQKLQKNEKNFQSKFIGYHDLKQSLMSILLFKIILLMVRSRYKINQNLIKKRSLKR</sequence>